<protein>
    <submittedName>
        <fullName evidence="6">RecF RecN SMC N terminal domain protein</fullName>
    </submittedName>
</protein>
<feature type="region of interest" description="Disordered" evidence="4">
    <location>
        <begin position="161"/>
        <end position="186"/>
    </location>
</feature>
<proteinExistence type="predicted"/>
<dbReference type="InterPro" id="IPR038729">
    <property type="entry name" value="Rad50/SbcC_AAA"/>
</dbReference>
<dbReference type="EMBL" id="JQCP01000004">
    <property type="protein sequence ID" value="KRO01555.1"/>
    <property type="molecule type" value="Genomic_DNA"/>
</dbReference>
<reference evidence="6 7" key="1">
    <citation type="journal article" date="2015" name="Genome Announc.">
        <title>Expanding the biotechnology potential of lactobacilli through comparative genomics of 213 strains and associated genera.</title>
        <authorList>
            <person name="Sun Z."/>
            <person name="Harris H.M."/>
            <person name="McCann A."/>
            <person name="Guo C."/>
            <person name="Argimon S."/>
            <person name="Zhang W."/>
            <person name="Yang X."/>
            <person name="Jeffery I.B."/>
            <person name="Cooney J.C."/>
            <person name="Kagawa T.F."/>
            <person name="Liu W."/>
            <person name="Song Y."/>
            <person name="Salvetti E."/>
            <person name="Wrobel A."/>
            <person name="Rasinkangas P."/>
            <person name="Parkhill J."/>
            <person name="Rea M.C."/>
            <person name="O'Sullivan O."/>
            <person name="Ritari J."/>
            <person name="Douillard F.P."/>
            <person name="Paul Ross R."/>
            <person name="Yang R."/>
            <person name="Briner A.E."/>
            <person name="Felis G.E."/>
            <person name="de Vos W.M."/>
            <person name="Barrangou R."/>
            <person name="Klaenhammer T.R."/>
            <person name="Caufield P.W."/>
            <person name="Cui Y."/>
            <person name="Zhang H."/>
            <person name="O'Toole P.W."/>
        </authorList>
    </citation>
    <scope>NUCLEOTIDE SEQUENCE [LARGE SCALE GENOMIC DNA]</scope>
    <source>
        <strain evidence="6 7">DSM 7090</strain>
    </source>
</reference>
<keyword evidence="3" id="KW-0175">Coiled coil</keyword>
<keyword evidence="1" id="KW-0227">DNA damage</keyword>
<evidence type="ECO:0000256" key="1">
    <source>
        <dbReference type="ARBA" id="ARBA00022763"/>
    </source>
</evidence>
<evidence type="ECO:0000256" key="3">
    <source>
        <dbReference type="SAM" id="Coils"/>
    </source>
</evidence>
<dbReference type="RefSeq" id="WP_003149953.1">
    <property type="nucleotide sequence ID" value="NZ_JQCP01000004.1"/>
</dbReference>
<feature type="coiled-coil region" evidence="3">
    <location>
        <begin position="296"/>
        <end position="330"/>
    </location>
</feature>
<dbReference type="PANTHER" id="PTHR32182:SF0">
    <property type="entry name" value="DNA REPLICATION AND REPAIR PROTEIN RECF"/>
    <property type="match status" value="1"/>
</dbReference>
<feature type="region of interest" description="Disordered" evidence="4">
    <location>
        <begin position="431"/>
        <end position="472"/>
    </location>
</feature>
<dbReference type="PANTHER" id="PTHR32182">
    <property type="entry name" value="DNA REPLICATION AND REPAIR PROTEIN RECF"/>
    <property type="match status" value="1"/>
</dbReference>
<gene>
    <name evidence="6" type="ORF">IV60_GL001427</name>
</gene>
<accession>A0ABR5PZ47</accession>
<keyword evidence="2" id="KW-0234">DNA repair</keyword>
<organism evidence="6 7">
    <name type="scientific">Lancefieldella rimae</name>
    <dbReference type="NCBI Taxonomy" id="1383"/>
    <lineage>
        <taxon>Bacteria</taxon>
        <taxon>Bacillati</taxon>
        <taxon>Actinomycetota</taxon>
        <taxon>Coriobacteriia</taxon>
        <taxon>Coriobacteriales</taxon>
        <taxon>Atopobiaceae</taxon>
        <taxon>Lancefieldella</taxon>
    </lineage>
</organism>
<evidence type="ECO:0000259" key="5">
    <source>
        <dbReference type="Pfam" id="PF13476"/>
    </source>
</evidence>
<feature type="domain" description="Rad50/SbcC-type AAA" evidence="5">
    <location>
        <begin position="7"/>
        <end position="288"/>
    </location>
</feature>
<feature type="compositionally biased region" description="Low complexity" evidence="4">
    <location>
        <begin position="460"/>
        <end position="472"/>
    </location>
</feature>
<dbReference type="InterPro" id="IPR027417">
    <property type="entry name" value="P-loop_NTPase"/>
</dbReference>
<name>A0ABR5PZ47_9ACTN</name>
<dbReference type="SUPFAM" id="SSF52540">
    <property type="entry name" value="P-loop containing nucleoside triphosphate hydrolases"/>
    <property type="match status" value="1"/>
</dbReference>
<evidence type="ECO:0000313" key="7">
    <source>
        <dbReference type="Proteomes" id="UP000051927"/>
    </source>
</evidence>
<evidence type="ECO:0000313" key="6">
    <source>
        <dbReference type="EMBL" id="KRO01555.1"/>
    </source>
</evidence>
<feature type="compositionally biased region" description="Basic and acidic residues" evidence="4">
    <location>
        <begin position="161"/>
        <end position="177"/>
    </location>
</feature>
<dbReference type="Proteomes" id="UP000051927">
    <property type="component" value="Unassembled WGS sequence"/>
</dbReference>
<dbReference type="Pfam" id="PF13476">
    <property type="entry name" value="AAA_23"/>
    <property type="match status" value="1"/>
</dbReference>
<evidence type="ECO:0000256" key="4">
    <source>
        <dbReference type="SAM" id="MobiDB-lite"/>
    </source>
</evidence>
<evidence type="ECO:0000256" key="2">
    <source>
        <dbReference type="ARBA" id="ARBA00023204"/>
    </source>
</evidence>
<keyword evidence="7" id="KW-1185">Reference proteome</keyword>
<dbReference type="Gene3D" id="3.40.50.300">
    <property type="entry name" value="P-loop containing nucleotide triphosphate hydrolases"/>
    <property type="match status" value="1"/>
</dbReference>
<dbReference type="GeneID" id="84904909"/>
<feature type="coiled-coil region" evidence="3">
    <location>
        <begin position="223"/>
        <end position="257"/>
    </location>
</feature>
<sequence>MSVKISSLELENVKRIRAVELEPTKDGLTVIGGKNAQGKTSVLDAIAWALGGDKLKPDDPNRKGGATPAKLHIELDNGVVVERKGKNGSLHVTDTMGKKAGQQLLNDFVSQLALNIPRFMNGSDADKATALLQTLGIDAELAKIDGSIRATFQDRQLVGRDAKSKRAHAEKLPHYDDAPEEPVSASELIQEQQAILTRNGEKLKAKQNAEETARKATLADEAAKTAVERVDELKRQLKEAEAKANNLRLDAIQAHHDAEVLEKSTAEIELESTEEIEASIANIETINERVRGNQAKAEAVDAATQAEAEYDALTAKLDDLRNECRSLLDGAPLPLPELSIDDDGALTYKDHTWGDMSGAEQLVVATAIVRATKPECGFVLVDKLEQFDTDELKKFGEWAKGEGLQIIGTRVATDDSCTVIIVDGRIEGQDLAEPAPKTPKAIGWDGAEEASKPAKKATKKATATTTHTWKEL</sequence>
<comment type="caution">
    <text evidence="6">The sequence shown here is derived from an EMBL/GenBank/DDBJ whole genome shotgun (WGS) entry which is preliminary data.</text>
</comment>